<keyword evidence="3" id="KW-1185">Reference proteome</keyword>
<feature type="transmembrane region" description="Helical" evidence="1">
    <location>
        <begin position="12"/>
        <end position="32"/>
    </location>
</feature>
<reference evidence="2" key="2">
    <citation type="journal article" date="2023" name="IMA Fungus">
        <title>Comparative genomic study of the Penicillium genus elucidates a diverse pangenome and 15 lateral gene transfer events.</title>
        <authorList>
            <person name="Petersen C."/>
            <person name="Sorensen T."/>
            <person name="Nielsen M.R."/>
            <person name="Sondergaard T.E."/>
            <person name="Sorensen J.L."/>
            <person name="Fitzpatrick D.A."/>
            <person name="Frisvad J.C."/>
            <person name="Nielsen K.L."/>
        </authorList>
    </citation>
    <scope>NUCLEOTIDE SEQUENCE</scope>
    <source>
        <strain evidence="2">IBT 30069</strain>
    </source>
</reference>
<keyword evidence="1" id="KW-1133">Transmembrane helix</keyword>
<organism evidence="2 3">
    <name type="scientific">Penicillium angulare</name>
    <dbReference type="NCBI Taxonomy" id="116970"/>
    <lineage>
        <taxon>Eukaryota</taxon>
        <taxon>Fungi</taxon>
        <taxon>Dikarya</taxon>
        <taxon>Ascomycota</taxon>
        <taxon>Pezizomycotina</taxon>
        <taxon>Eurotiomycetes</taxon>
        <taxon>Eurotiomycetidae</taxon>
        <taxon>Eurotiales</taxon>
        <taxon>Aspergillaceae</taxon>
        <taxon>Penicillium</taxon>
    </lineage>
</organism>
<dbReference type="EMBL" id="JAPQKH010000005">
    <property type="protein sequence ID" value="KAJ5096749.1"/>
    <property type="molecule type" value="Genomic_DNA"/>
</dbReference>
<sequence>MSSSPPINLGTWKVALGILISVTFIIIIEKIFGIHVNIKYSQGPMATFPGWAHVLGPGETQTTLLHRWIEVHRNQAQDNTIKSRQLAVDV</sequence>
<accession>A0A9W9K879</accession>
<dbReference type="AlphaFoldDB" id="A0A9W9K879"/>
<keyword evidence="1" id="KW-0812">Transmembrane</keyword>
<protein>
    <submittedName>
        <fullName evidence="2">Uncharacterized protein</fullName>
    </submittedName>
</protein>
<evidence type="ECO:0000256" key="1">
    <source>
        <dbReference type="SAM" id="Phobius"/>
    </source>
</evidence>
<comment type="caution">
    <text evidence="2">The sequence shown here is derived from an EMBL/GenBank/DDBJ whole genome shotgun (WGS) entry which is preliminary data.</text>
</comment>
<proteinExistence type="predicted"/>
<gene>
    <name evidence="2" type="ORF">N7456_007470</name>
</gene>
<dbReference type="Proteomes" id="UP001149165">
    <property type="component" value="Unassembled WGS sequence"/>
</dbReference>
<evidence type="ECO:0000313" key="3">
    <source>
        <dbReference type="Proteomes" id="UP001149165"/>
    </source>
</evidence>
<dbReference type="OrthoDB" id="4323191at2759"/>
<keyword evidence="1" id="KW-0472">Membrane</keyword>
<name>A0A9W9K879_9EURO</name>
<reference evidence="2" key="1">
    <citation type="submission" date="2022-11" db="EMBL/GenBank/DDBJ databases">
        <authorList>
            <person name="Petersen C."/>
        </authorList>
    </citation>
    <scope>NUCLEOTIDE SEQUENCE</scope>
    <source>
        <strain evidence="2">IBT 30069</strain>
    </source>
</reference>
<evidence type="ECO:0000313" key="2">
    <source>
        <dbReference type="EMBL" id="KAJ5096749.1"/>
    </source>
</evidence>